<evidence type="ECO:0000256" key="11">
    <source>
        <dbReference type="SAM" id="Phobius"/>
    </source>
</evidence>
<dbReference type="Gene3D" id="1.10.287.130">
    <property type="match status" value="1"/>
</dbReference>
<keyword evidence="4" id="KW-0597">Phosphoprotein</keyword>
<dbReference type="InterPro" id="IPR003660">
    <property type="entry name" value="HAMP_dom"/>
</dbReference>
<dbReference type="PROSITE" id="PS50109">
    <property type="entry name" value="HIS_KIN"/>
    <property type="match status" value="1"/>
</dbReference>
<dbReference type="PANTHER" id="PTHR45436">
    <property type="entry name" value="SENSOR HISTIDINE KINASE YKOH"/>
    <property type="match status" value="1"/>
</dbReference>
<dbReference type="SMART" id="SM00387">
    <property type="entry name" value="HATPase_c"/>
    <property type="match status" value="1"/>
</dbReference>
<evidence type="ECO:0000256" key="8">
    <source>
        <dbReference type="ARBA" id="ARBA00022989"/>
    </source>
</evidence>
<dbReference type="EMBL" id="FQUC01000011">
    <property type="protein sequence ID" value="SHF86255.1"/>
    <property type="molecule type" value="Genomic_DNA"/>
</dbReference>
<dbReference type="STRING" id="1346286.SAMN05444362_11145"/>
<dbReference type="InterPro" id="IPR005467">
    <property type="entry name" value="His_kinase_dom"/>
</dbReference>
<evidence type="ECO:0000256" key="3">
    <source>
        <dbReference type="ARBA" id="ARBA00012438"/>
    </source>
</evidence>
<name>A0A1M5F456_9BACT</name>
<feature type="transmembrane region" description="Helical" evidence="11">
    <location>
        <begin position="7"/>
        <end position="30"/>
    </location>
</feature>
<dbReference type="GO" id="GO:0005886">
    <property type="term" value="C:plasma membrane"/>
    <property type="evidence" value="ECO:0007669"/>
    <property type="project" value="TreeGrafter"/>
</dbReference>
<proteinExistence type="predicted"/>
<dbReference type="Pfam" id="PF00512">
    <property type="entry name" value="HisKA"/>
    <property type="match status" value="1"/>
</dbReference>
<evidence type="ECO:0000256" key="5">
    <source>
        <dbReference type="ARBA" id="ARBA00022679"/>
    </source>
</evidence>
<feature type="domain" description="HAMP" evidence="13">
    <location>
        <begin position="179"/>
        <end position="228"/>
    </location>
</feature>
<keyword evidence="15" id="KW-1185">Reference proteome</keyword>
<keyword evidence="6 11" id="KW-0812">Transmembrane</keyword>
<keyword evidence="8 11" id="KW-1133">Transmembrane helix</keyword>
<dbReference type="CDD" id="cd00082">
    <property type="entry name" value="HisKA"/>
    <property type="match status" value="1"/>
</dbReference>
<dbReference type="Gene3D" id="3.30.565.10">
    <property type="entry name" value="Histidine kinase-like ATPase, C-terminal domain"/>
    <property type="match status" value="1"/>
</dbReference>
<evidence type="ECO:0000256" key="7">
    <source>
        <dbReference type="ARBA" id="ARBA00022777"/>
    </source>
</evidence>
<evidence type="ECO:0000259" key="13">
    <source>
        <dbReference type="PROSITE" id="PS50885"/>
    </source>
</evidence>
<dbReference type="InterPro" id="IPR003594">
    <property type="entry name" value="HATPase_dom"/>
</dbReference>
<dbReference type="InterPro" id="IPR036890">
    <property type="entry name" value="HATPase_C_sf"/>
</dbReference>
<dbReference type="InterPro" id="IPR004358">
    <property type="entry name" value="Sig_transdc_His_kin-like_C"/>
</dbReference>
<protein>
    <recommendedName>
        <fullName evidence="3">histidine kinase</fullName>
        <ecNumber evidence="3">2.7.13.3</ecNumber>
    </recommendedName>
</protein>
<feature type="domain" description="Histidine kinase" evidence="12">
    <location>
        <begin position="236"/>
        <end position="448"/>
    </location>
</feature>
<dbReference type="SUPFAM" id="SSF158472">
    <property type="entry name" value="HAMP domain-like"/>
    <property type="match status" value="1"/>
</dbReference>
<dbReference type="InterPro" id="IPR036097">
    <property type="entry name" value="HisK_dim/P_sf"/>
</dbReference>
<dbReference type="SUPFAM" id="SSF47384">
    <property type="entry name" value="Homodimeric domain of signal transducing histidine kinase"/>
    <property type="match status" value="1"/>
</dbReference>
<evidence type="ECO:0000256" key="9">
    <source>
        <dbReference type="ARBA" id="ARBA00023012"/>
    </source>
</evidence>
<evidence type="ECO:0000256" key="6">
    <source>
        <dbReference type="ARBA" id="ARBA00022692"/>
    </source>
</evidence>
<evidence type="ECO:0000256" key="1">
    <source>
        <dbReference type="ARBA" id="ARBA00000085"/>
    </source>
</evidence>
<dbReference type="Gene3D" id="6.10.340.10">
    <property type="match status" value="1"/>
</dbReference>
<evidence type="ECO:0000256" key="4">
    <source>
        <dbReference type="ARBA" id="ARBA00022553"/>
    </source>
</evidence>
<comment type="subcellular location">
    <subcellularLocation>
        <location evidence="2">Membrane</location>
    </subcellularLocation>
</comment>
<accession>A0A1M5F456</accession>
<dbReference type="PRINTS" id="PR00344">
    <property type="entry name" value="BCTRLSENSOR"/>
</dbReference>
<evidence type="ECO:0000256" key="2">
    <source>
        <dbReference type="ARBA" id="ARBA00004370"/>
    </source>
</evidence>
<evidence type="ECO:0000259" key="12">
    <source>
        <dbReference type="PROSITE" id="PS50109"/>
    </source>
</evidence>
<dbReference type="GO" id="GO:0000155">
    <property type="term" value="F:phosphorelay sensor kinase activity"/>
    <property type="evidence" value="ECO:0007669"/>
    <property type="project" value="InterPro"/>
</dbReference>
<evidence type="ECO:0000313" key="14">
    <source>
        <dbReference type="EMBL" id="SHF86255.1"/>
    </source>
</evidence>
<dbReference type="RefSeq" id="WP_062179076.1">
    <property type="nucleotide sequence ID" value="NZ_BBXL01000006.1"/>
</dbReference>
<comment type="catalytic activity">
    <reaction evidence="1">
        <text>ATP + protein L-histidine = ADP + protein N-phospho-L-histidine.</text>
        <dbReference type="EC" id="2.7.13.3"/>
    </reaction>
</comment>
<dbReference type="Pfam" id="PF02518">
    <property type="entry name" value="HATPase_c"/>
    <property type="match status" value="1"/>
</dbReference>
<keyword evidence="9" id="KW-0902">Two-component regulatory system</keyword>
<dbReference type="Proteomes" id="UP000184480">
    <property type="component" value="Unassembled WGS sequence"/>
</dbReference>
<evidence type="ECO:0000313" key="15">
    <source>
        <dbReference type="Proteomes" id="UP000184480"/>
    </source>
</evidence>
<evidence type="ECO:0000256" key="10">
    <source>
        <dbReference type="ARBA" id="ARBA00023136"/>
    </source>
</evidence>
<keyword evidence="5" id="KW-0808">Transferase</keyword>
<reference evidence="15" key="1">
    <citation type="submission" date="2016-11" db="EMBL/GenBank/DDBJ databases">
        <authorList>
            <person name="Varghese N."/>
            <person name="Submissions S."/>
        </authorList>
    </citation>
    <scope>NUCLEOTIDE SEQUENCE [LARGE SCALE GENOMIC DNA]</scope>
    <source>
        <strain evidence="15">DSM 27370</strain>
    </source>
</reference>
<dbReference type="SUPFAM" id="SSF55874">
    <property type="entry name" value="ATPase domain of HSP90 chaperone/DNA topoisomerase II/histidine kinase"/>
    <property type="match status" value="1"/>
</dbReference>
<dbReference type="InterPro" id="IPR050428">
    <property type="entry name" value="TCS_sensor_his_kinase"/>
</dbReference>
<dbReference type="SMART" id="SM00388">
    <property type="entry name" value="HisKA"/>
    <property type="match status" value="1"/>
</dbReference>
<dbReference type="PANTHER" id="PTHR45436:SF5">
    <property type="entry name" value="SENSOR HISTIDINE KINASE TRCS"/>
    <property type="match status" value="1"/>
</dbReference>
<dbReference type="EC" id="2.7.13.3" evidence="3"/>
<feature type="transmembrane region" description="Helical" evidence="11">
    <location>
        <begin position="150"/>
        <end position="169"/>
    </location>
</feature>
<dbReference type="AlphaFoldDB" id="A0A1M5F456"/>
<gene>
    <name evidence="14" type="ORF">SAMN05444362_11145</name>
</gene>
<keyword evidence="10 11" id="KW-0472">Membrane</keyword>
<dbReference type="InterPro" id="IPR003661">
    <property type="entry name" value="HisK_dim/P_dom"/>
</dbReference>
<sequence>MKVKTRLSLFCSLIFSIVFAILSFLIYGLYYKNTENTIYNNLKKTAYISALFYLEEDELSAKEFDKIRAQFEEVVSDSSYQVYGMDNKVAYGTESVSIPISMLDKIRQNNSLSFKTGEYICYGIFYKDNQGDFVVIAKENRSVLDTQLNLLLWILVPLFLTGVLAIVLLSRWVANIAYRPFSEAIAEVNNISTNNLDVQIKSPQTKDELQDLIDTFNSLLTKISETVVVQKNFVRYVFHEFKTPLASMLGNIDLFSIKDRSSDEYKQLSEKLMQQIFQMEEILDTLIIISDLKKDEREAAQTRIDELIWEIIHKIKDIHPSAKVLVNIEISPEDEALMLVNIDHTQLLISLYNLIENAVKYSPKENVKVYLYKNNDDLCLSIEDRGIGISAEQLPHIGKPFFRADNTDEIQGSGIGLSLALRILDKNNIRYQIESVIDVGTKITIFFI</sequence>
<organism evidence="14 15">
    <name type="scientific">Dysgonomonas macrotermitis</name>
    <dbReference type="NCBI Taxonomy" id="1346286"/>
    <lineage>
        <taxon>Bacteria</taxon>
        <taxon>Pseudomonadati</taxon>
        <taxon>Bacteroidota</taxon>
        <taxon>Bacteroidia</taxon>
        <taxon>Bacteroidales</taxon>
        <taxon>Dysgonomonadaceae</taxon>
        <taxon>Dysgonomonas</taxon>
    </lineage>
</organism>
<keyword evidence="7 14" id="KW-0418">Kinase</keyword>
<dbReference type="OrthoDB" id="594725at2"/>
<dbReference type="PROSITE" id="PS50885">
    <property type="entry name" value="HAMP"/>
    <property type="match status" value="1"/>
</dbReference>